<name>A0A238FDH1_9BASI</name>
<protein>
    <submittedName>
        <fullName evidence="1">BQ2448_4566 protein</fullName>
    </submittedName>
</protein>
<evidence type="ECO:0000313" key="1">
    <source>
        <dbReference type="EMBL" id="SCV71872.1"/>
    </source>
</evidence>
<dbReference type="Proteomes" id="UP000198372">
    <property type="component" value="Unassembled WGS sequence"/>
</dbReference>
<dbReference type="EMBL" id="FMSP01000008">
    <property type="protein sequence ID" value="SCV71872.1"/>
    <property type="molecule type" value="Genomic_DNA"/>
</dbReference>
<keyword evidence="2" id="KW-1185">Reference proteome</keyword>
<organism evidence="1 2">
    <name type="scientific">Microbotryum intermedium</name>
    <dbReference type="NCBI Taxonomy" id="269621"/>
    <lineage>
        <taxon>Eukaryota</taxon>
        <taxon>Fungi</taxon>
        <taxon>Dikarya</taxon>
        <taxon>Basidiomycota</taxon>
        <taxon>Pucciniomycotina</taxon>
        <taxon>Microbotryomycetes</taxon>
        <taxon>Microbotryales</taxon>
        <taxon>Microbotryaceae</taxon>
        <taxon>Microbotryum</taxon>
    </lineage>
</organism>
<reference evidence="2" key="1">
    <citation type="submission" date="2016-09" db="EMBL/GenBank/DDBJ databases">
        <authorList>
            <person name="Jeantristanb JTB J.-T."/>
            <person name="Ricardo R."/>
        </authorList>
    </citation>
    <scope>NUCLEOTIDE SEQUENCE [LARGE SCALE GENOMIC DNA]</scope>
</reference>
<evidence type="ECO:0000313" key="2">
    <source>
        <dbReference type="Proteomes" id="UP000198372"/>
    </source>
</evidence>
<accession>A0A238FDH1</accession>
<dbReference type="AlphaFoldDB" id="A0A238FDH1"/>
<gene>
    <name evidence="1" type="ORF">BQ2448_4566</name>
</gene>
<sequence length="115" mass="12513">MLRQPISDMAGKGKDPVPSFPTLAGFAYRILAATARARLKGIPFPPNDVCKLDPLHDGFTYATVDLTGVRFVPRHGDDVAKPSSFVLQRPDGEACYVSVLGQVRQRGFAPDQVDE</sequence>
<proteinExistence type="predicted"/>